<dbReference type="Proteomes" id="UP000027135">
    <property type="component" value="Unassembled WGS sequence"/>
</dbReference>
<dbReference type="InterPro" id="IPR041084">
    <property type="entry name" value="Ncstrn_small"/>
</dbReference>
<organism evidence="13 14">
    <name type="scientific">Zootermopsis nevadensis</name>
    <name type="common">Dampwood termite</name>
    <dbReference type="NCBI Taxonomy" id="136037"/>
    <lineage>
        <taxon>Eukaryota</taxon>
        <taxon>Metazoa</taxon>
        <taxon>Ecdysozoa</taxon>
        <taxon>Arthropoda</taxon>
        <taxon>Hexapoda</taxon>
        <taxon>Insecta</taxon>
        <taxon>Pterygota</taxon>
        <taxon>Neoptera</taxon>
        <taxon>Polyneoptera</taxon>
        <taxon>Dictyoptera</taxon>
        <taxon>Blattodea</taxon>
        <taxon>Blattoidea</taxon>
        <taxon>Termitoidae</taxon>
        <taxon>Termopsidae</taxon>
        <taxon>Zootermopsis</taxon>
    </lineage>
</organism>
<dbReference type="EMBL" id="KK852869">
    <property type="protein sequence ID" value="KDR14663.1"/>
    <property type="molecule type" value="Genomic_DNA"/>
</dbReference>
<accession>A0A067QWF2</accession>
<evidence type="ECO:0000256" key="6">
    <source>
        <dbReference type="ARBA" id="ARBA00022976"/>
    </source>
</evidence>
<comment type="similarity">
    <text evidence="2">Belongs to the nicastrin family.</text>
</comment>
<dbReference type="GO" id="GO:0005886">
    <property type="term" value="C:plasma membrane"/>
    <property type="evidence" value="ECO:0007669"/>
    <property type="project" value="UniProtKB-ARBA"/>
</dbReference>
<keyword evidence="9" id="KW-0325">Glycoprotein</keyword>
<dbReference type="Gene3D" id="3.40.630.10">
    <property type="entry name" value="Zn peptidases"/>
    <property type="match status" value="1"/>
</dbReference>
<keyword evidence="8 10" id="KW-0472">Membrane</keyword>
<dbReference type="OMA" id="ECVYPGV"/>
<feature type="signal peptide" evidence="11">
    <location>
        <begin position="1"/>
        <end position="24"/>
    </location>
</feature>
<dbReference type="AlphaFoldDB" id="A0A067QWF2"/>
<dbReference type="OrthoDB" id="755951at2759"/>
<proteinExistence type="inferred from homology"/>
<keyword evidence="5 11" id="KW-0732">Signal</keyword>
<keyword evidence="7 10" id="KW-1133">Transmembrane helix</keyword>
<dbReference type="eggNOG" id="KOG2657">
    <property type="taxonomic scope" value="Eukaryota"/>
</dbReference>
<evidence type="ECO:0000313" key="14">
    <source>
        <dbReference type="Proteomes" id="UP000027135"/>
    </source>
</evidence>
<evidence type="ECO:0000256" key="2">
    <source>
        <dbReference type="ARBA" id="ARBA00007717"/>
    </source>
</evidence>
<dbReference type="InterPro" id="IPR008710">
    <property type="entry name" value="Nicastrin"/>
</dbReference>
<evidence type="ECO:0000256" key="11">
    <source>
        <dbReference type="SAM" id="SignalP"/>
    </source>
</evidence>
<dbReference type="SUPFAM" id="SSF53187">
    <property type="entry name" value="Zn-dependent exopeptidases"/>
    <property type="match status" value="1"/>
</dbReference>
<evidence type="ECO:0000256" key="8">
    <source>
        <dbReference type="ARBA" id="ARBA00023136"/>
    </source>
</evidence>
<keyword evidence="14" id="KW-1185">Reference proteome</keyword>
<feature type="chain" id="PRO_5001647872" description="Nicastrin" evidence="11">
    <location>
        <begin position="25"/>
        <end position="703"/>
    </location>
</feature>
<dbReference type="STRING" id="136037.A0A067QWF2"/>
<name>A0A067QWF2_ZOONE</name>
<reference evidence="13 14" key="1">
    <citation type="journal article" date="2014" name="Nat. Commun.">
        <title>Molecular traces of alternative social organization in a termite genome.</title>
        <authorList>
            <person name="Terrapon N."/>
            <person name="Li C."/>
            <person name="Robertson H.M."/>
            <person name="Ji L."/>
            <person name="Meng X."/>
            <person name="Booth W."/>
            <person name="Chen Z."/>
            <person name="Childers C.P."/>
            <person name="Glastad K.M."/>
            <person name="Gokhale K."/>
            <person name="Gowin J."/>
            <person name="Gronenberg W."/>
            <person name="Hermansen R.A."/>
            <person name="Hu H."/>
            <person name="Hunt B.G."/>
            <person name="Huylmans A.K."/>
            <person name="Khalil S.M."/>
            <person name="Mitchell R.D."/>
            <person name="Munoz-Torres M.C."/>
            <person name="Mustard J.A."/>
            <person name="Pan H."/>
            <person name="Reese J.T."/>
            <person name="Scharf M.E."/>
            <person name="Sun F."/>
            <person name="Vogel H."/>
            <person name="Xiao J."/>
            <person name="Yang W."/>
            <person name="Yang Z."/>
            <person name="Yang Z."/>
            <person name="Zhou J."/>
            <person name="Zhu J."/>
            <person name="Brent C.S."/>
            <person name="Elsik C.G."/>
            <person name="Goodisman M.A."/>
            <person name="Liberles D.A."/>
            <person name="Roe R.M."/>
            <person name="Vargo E.L."/>
            <person name="Vilcinskas A."/>
            <person name="Wang J."/>
            <person name="Bornberg-Bauer E."/>
            <person name="Korb J."/>
            <person name="Zhang G."/>
            <person name="Liebig J."/>
        </authorList>
    </citation>
    <scope>NUCLEOTIDE SEQUENCE [LARGE SCALE GENOMIC DNA]</scope>
    <source>
        <tissue evidence="13">Whole organism</tissue>
    </source>
</reference>
<evidence type="ECO:0000256" key="7">
    <source>
        <dbReference type="ARBA" id="ARBA00022989"/>
    </source>
</evidence>
<dbReference type="PANTHER" id="PTHR21092">
    <property type="entry name" value="NICASTRIN"/>
    <property type="match status" value="1"/>
</dbReference>
<feature type="domain" description="Nicastrin small lobe" evidence="12">
    <location>
        <begin position="40"/>
        <end position="210"/>
    </location>
</feature>
<dbReference type="GO" id="GO:0007219">
    <property type="term" value="P:Notch signaling pathway"/>
    <property type="evidence" value="ECO:0007669"/>
    <property type="project" value="UniProtKB-KW"/>
</dbReference>
<protein>
    <recommendedName>
        <fullName evidence="3">Nicastrin</fullName>
    </recommendedName>
</protein>
<dbReference type="GO" id="GO:0016485">
    <property type="term" value="P:protein processing"/>
    <property type="evidence" value="ECO:0007669"/>
    <property type="project" value="InterPro"/>
</dbReference>
<keyword evidence="6" id="KW-0914">Notch signaling pathway</keyword>
<evidence type="ECO:0000256" key="4">
    <source>
        <dbReference type="ARBA" id="ARBA00022692"/>
    </source>
</evidence>
<evidence type="ECO:0000256" key="9">
    <source>
        <dbReference type="ARBA" id="ARBA00023180"/>
    </source>
</evidence>
<dbReference type="Pfam" id="PF18266">
    <property type="entry name" value="Ncstrn_small"/>
    <property type="match status" value="1"/>
</dbReference>
<evidence type="ECO:0000256" key="10">
    <source>
        <dbReference type="SAM" id="Phobius"/>
    </source>
</evidence>
<gene>
    <name evidence="13" type="ORF">L798_10770</name>
</gene>
<dbReference type="Pfam" id="PF05450">
    <property type="entry name" value="Nicastrin"/>
    <property type="match status" value="1"/>
</dbReference>
<evidence type="ECO:0000256" key="3">
    <source>
        <dbReference type="ARBA" id="ARBA00015303"/>
    </source>
</evidence>
<evidence type="ECO:0000256" key="5">
    <source>
        <dbReference type="ARBA" id="ARBA00022729"/>
    </source>
</evidence>
<comment type="subcellular location">
    <subcellularLocation>
        <location evidence="1">Membrane</location>
        <topology evidence="1">Single-pass type I membrane protein</topology>
    </subcellularLocation>
</comment>
<evidence type="ECO:0000313" key="13">
    <source>
        <dbReference type="EMBL" id="KDR14663.1"/>
    </source>
</evidence>
<evidence type="ECO:0000256" key="1">
    <source>
        <dbReference type="ARBA" id="ARBA00004479"/>
    </source>
</evidence>
<sequence length="703" mass="78379">MASLSAVSVLFFCVVFSISFKASAERIKDKMYEPIKGAAACFRRLNGTHQFGCTSHRSGNVGVIHFIENQTDLDWLLHSATAEPYMAIIQPKMFTREVMLTLKASEKVNGIVLINNHSAERPGNFSHDDTCPNRYSGLSLVEETCNDTKPWNPAGTGLMLIDWGFPIFHIEDEDNISKLYECYQKHNAHDKDEQMSRSLCALEMNSFMIAAVDSETCIRRSSTTTILNHIRYCDPLGGNNIWSTLYPRLKAEETNKTVIVVAARLDGTSMFDGLVPGAMSPVSGIVTLLMTAKILASIAQNSSDIQSQQDNNVLFLLLNGESYDYIGSSRVVWDMQNRMFPMKPSSSATEQPPPLSLYNIGLFIEIGQISTLGRVPGNDTTILNFHQHQPVSNSVLNRNQMDSFILYMNQYGPEVGLGFKLMKENLPPASLQTFLAANSDIPGVVLTDHGSQYLNKYYHSIMDDGQELNYIYQNVTRDSVQKLVANLAHTLAHTLYCLINSTGPCDEPKVPETDTDSQLVDELFHCYLDTMDCPVFRAAANKANLNSKPASFYVGVNGYNSPIAKLTGLTLALLVNQTVNRTEEECHSDDSHRVFKYIWMSSNLDGTNSSGVCIKTTMNFSTAVSPAFYDIPGYDWTSGKYSTWTESIWREFTIRMFLKPSRSHENLTFSLGVVVLSLSFLIVYFANSRSHILFGNTLVTSSC</sequence>
<dbReference type="FunCoup" id="A0A067QWF2">
    <property type="interactions" value="1800"/>
</dbReference>
<feature type="transmembrane region" description="Helical" evidence="10">
    <location>
        <begin position="667"/>
        <end position="686"/>
    </location>
</feature>
<dbReference type="PANTHER" id="PTHR21092:SF0">
    <property type="entry name" value="NICASTRIN"/>
    <property type="match status" value="1"/>
</dbReference>
<keyword evidence="4 10" id="KW-0812">Transmembrane</keyword>
<dbReference type="GO" id="GO:0007220">
    <property type="term" value="P:Notch receptor processing"/>
    <property type="evidence" value="ECO:0007669"/>
    <property type="project" value="TreeGrafter"/>
</dbReference>
<dbReference type="InParanoid" id="A0A067QWF2"/>
<evidence type="ECO:0000259" key="12">
    <source>
        <dbReference type="Pfam" id="PF18266"/>
    </source>
</evidence>